<dbReference type="AlphaFoldDB" id="A0A7W3U2Q3"/>
<protein>
    <submittedName>
        <fullName evidence="2">STAS domain-containing protein</fullName>
    </submittedName>
</protein>
<accession>A0A7W3U2Q3</accession>
<gene>
    <name evidence="2" type="ORF">H4F99_04860</name>
</gene>
<evidence type="ECO:0000313" key="3">
    <source>
        <dbReference type="Proteomes" id="UP000552587"/>
    </source>
</evidence>
<evidence type="ECO:0000259" key="1">
    <source>
        <dbReference type="PROSITE" id="PS50801"/>
    </source>
</evidence>
<dbReference type="SUPFAM" id="SSF52091">
    <property type="entry name" value="SpoIIaa-like"/>
    <property type="match status" value="1"/>
</dbReference>
<sequence length="167" mass="18264">MPTSTRCSARCCRATTKTDPDATAHTEGAAVPLDIDVYPPVNGNQYLKLSGRLDTHTYGQLQDALEDLLSDGPRALVLDMAHLEYISSAGIRCILQARQALAPKRGQVLVLHPQAQIRKVMDLARAVPLEAVFDTTEALDAYLDEVQRQVLEGLLGDERPAEDDFGH</sequence>
<evidence type="ECO:0000313" key="2">
    <source>
        <dbReference type="EMBL" id="MBB1087817.1"/>
    </source>
</evidence>
<proteinExistence type="predicted"/>
<dbReference type="Gene3D" id="3.30.750.24">
    <property type="entry name" value="STAS domain"/>
    <property type="match status" value="1"/>
</dbReference>
<dbReference type="GO" id="GO:0043856">
    <property type="term" value="F:anti-sigma factor antagonist activity"/>
    <property type="evidence" value="ECO:0007669"/>
    <property type="project" value="TreeGrafter"/>
</dbReference>
<dbReference type="InterPro" id="IPR036513">
    <property type="entry name" value="STAS_dom_sf"/>
</dbReference>
<dbReference type="PANTHER" id="PTHR33495">
    <property type="entry name" value="ANTI-SIGMA FACTOR ANTAGONIST TM_1081-RELATED-RELATED"/>
    <property type="match status" value="1"/>
</dbReference>
<dbReference type="Pfam" id="PF01740">
    <property type="entry name" value="STAS"/>
    <property type="match status" value="1"/>
</dbReference>
<keyword evidence="3" id="KW-1185">Reference proteome</keyword>
<dbReference type="CDD" id="cd07043">
    <property type="entry name" value="STAS_anti-anti-sigma_factors"/>
    <property type="match status" value="1"/>
</dbReference>
<name>A0A7W3U2Q3_9GAMM</name>
<reference evidence="2 3" key="1">
    <citation type="submission" date="2020-07" db="EMBL/GenBank/DDBJ databases">
        <authorList>
            <person name="Xu S."/>
            <person name="Li A."/>
        </authorList>
    </citation>
    <scope>NUCLEOTIDE SEQUENCE [LARGE SCALE GENOMIC DNA]</scope>
    <source>
        <strain evidence="2 3">SG-8</strain>
    </source>
</reference>
<comment type="caution">
    <text evidence="2">The sequence shown here is derived from an EMBL/GenBank/DDBJ whole genome shotgun (WGS) entry which is preliminary data.</text>
</comment>
<feature type="domain" description="STAS" evidence="1">
    <location>
        <begin position="47"/>
        <end position="146"/>
    </location>
</feature>
<dbReference type="EMBL" id="JACHTE010000003">
    <property type="protein sequence ID" value="MBB1087817.1"/>
    <property type="molecule type" value="Genomic_DNA"/>
</dbReference>
<dbReference type="PANTHER" id="PTHR33495:SF2">
    <property type="entry name" value="ANTI-SIGMA FACTOR ANTAGONIST TM_1081-RELATED"/>
    <property type="match status" value="1"/>
</dbReference>
<organism evidence="2 3">
    <name type="scientific">Marilutibacter penaei</name>
    <dbReference type="NCBI Taxonomy" id="2759900"/>
    <lineage>
        <taxon>Bacteria</taxon>
        <taxon>Pseudomonadati</taxon>
        <taxon>Pseudomonadota</taxon>
        <taxon>Gammaproteobacteria</taxon>
        <taxon>Lysobacterales</taxon>
        <taxon>Lysobacteraceae</taxon>
        <taxon>Marilutibacter</taxon>
    </lineage>
</organism>
<dbReference type="InterPro" id="IPR002645">
    <property type="entry name" value="STAS_dom"/>
</dbReference>
<dbReference type="PROSITE" id="PS50801">
    <property type="entry name" value="STAS"/>
    <property type="match status" value="1"/>
</dbReference>
<dbReference type="Proteomes" id="UP000552587">
    <property type="component" value="Unassembled WGS sequence"/>
</dbReference>